<dbReference type="Proteomes" id="UP001155882">
    <property type="component" value="Unassembled WGS sequence"/>
</dbReference>
<keyword evidence="1" id="KW-0694">RNA-binding</keyword>
<proteinExistence type="predicted"/>
<name>A0AAE3CY48_PRORE</name>
<dbReference type="InterPro" id="IPR016103">
    <property type="entry name" value="ProQ/FinO"/>
</dbReference>
<dbReference type="AlphaFoldDB" id="A0AAE3CY48"/>
<feature type="region of interest" description="Disordered" evidence="2">
    <location>
        <begin position="1"/>
        <end position="25"/>
    </location>
</feature>
<evidence type="ECO:0000256" key="1">
    <source>
        <dbReference type="ARBA" id="ARBA00022884"/>
    </source>
</evidence>
<evidence type="ECO:0000313" key="4">
    <source>
        <dbReference type="EMBL" id="MBW3117524.1"/>
    </source>
</evidence>
<dbReference type="Pfam" id="PF04352">
    <property type="entry name" value="ProQ"/>
    <property type="match status" value="1"/>
</dbReference>
<dbReference type="EMBL" id="JAHWLI010000044">
    <property type="protein sequence ID" value="MBW3117524.1"/>
    <property type="molecule type" value="Genomic_DNA"/>
</dbReference>
<dbReference type="InterPro" id="IPR036442">
    <property type="entry name" value="ProQ/FinO_sf"/>
</dbReference>
<dbReference type="RefSeq" id="WP_165879493.1">
    <property type="nucleotide sequence ID" value="NZ_JAAOIA010000007.1"/>
</dbReference>
<sequence length="130" mass="14525">MDTLSPSSSLYGLGNTQNTHPSTTWDKAPRAHLVHINGEHRTIDEHTAIQTLTQHWPALFPHGILRPLSVNIDEQLKADNHSRHLPLSEQELHQHLSLILHSVAYQATLMPGALRYTHTGQVEGIVEDNA</sequence>
<organism evidence="4 5">
    <name type="scientific">Providencia rettgeri</name>
    <dbReference type="NCBI Taxonomy" id="587"/>
    <lineage>
        <taxon>Bacteria</taxon>
        <taxon>Pseudomonadati</taxon>
        <taxon>Pseudomonadota</taxon>
        <taxon>Gammaproteobacteria</taxon>
        <taxon>Enterobacterales</taxon>
        <taxon>Morganellaceae</taxon>
        <taxon>Providencia</taxon>
    </lineage>
</organism>
<dbReference type="Gene3D" id="1.10.1710.10">
    <property type="entry name" value="ProQ/FinO domain"/>
    <property type="match status" value="1"/>
</dbReference>
<evidence type="ECO:0000259" key="3">
    <source>
        <dbReference type="Pfam" id="PF04352"/>
    </source>
</evidence>
<accession>A0AAE3CY48</accession>
<dbReference type="SUPFAM" id="SSF48657">
    <property type="entry name" value="FinO-like"/>
    <property type="match status" value="1"/>
</dbReference>
<dbReference type="GO" id="GO:0003723">
    <property type="term" value="F:RNA binding"/>
    <property type="evidence" value="ECO:0007669"/>
    <property type="project" value="UniProtKB-KW"/>
</dbReference>
<feature type="domain" description="ProQ/FinO" evidence="3">
    <location>
        <begin position="46"/>
        <end position="128"/>
    </location>
</feature>
<evidence type="ECO:0000256" key="2">
    <source>
        <dbReference type="SAM" id="MobiDB-lite"/>
    </source>
</evidence>
<evidence type="ECO:0000313" key="5">
    <source>
        <dbReference type="Proteomes" id="UP001155882"/>
    </source>
</evidence>
<comment type="caution">
    <text evidence="4">The sequence shown here is derived from an EMBL/GenBank/DDBJ whole genome shotgun (WGS) entry which is preliminary data.</text>
</comment>
<gene>
    <name evidence="4" type="ORF">KYI77_13785</name>
</gene>
<reference evidence="4" key="1">
    <citation type="submission" date="2021-07" db="EMBL/GenBank/DDBJ databases">
        <authorList>
            <person name="Stanton E."/>
        </authorList>
    </citation>
    <scope>NUCLEOTIDE SEQUENCE</scope>
    <source>
        <strain evidence="4">2021EL-01139</strain>
    </source>
</reference>
<protein>
    <recommendedName>
        <fullName evidence="3">ProQ/FinO domain-containing protein</fullName>
    </recommendedName>
</protein>